<reference evidence="2 3" key="1">
    <citation type="submission" date="2020-07" db="EMBL/GenBank/DDBJ databases">
        <title>Sequencing the genomes of 1000 actinobacteria strains.</title>
        <authorList>
            <person name="Klenk H.-P."/>
        </authorList>
    </citation>
    <scope>NUCLEOTIDE SEQUENCE [LARGE SCALE GENOMIC DNA]</scope>
    <source>
        <strain evidence="2 3">DSM 15166</strain>
    </source>
</reference>
<protein>
    <submittedName>
        <fullName evidence="2">Uncharacterized protein</fullName>
    </submittedName>
</protein>
<evidence type="ECO:0000313" key="3">
    <source>
        <dbReference type="Proteomes" id="UP000521075"/>
    </source>
</evidence>
<dbReference type="EMBL" id="JACCHJ010000001">
    <property type="protein sequence ID" value="NYK09260.1"/>
    <property type="molecule type" value="Genomic_DNA"/>
</dbReference>
<sequence>MKTRATANIAKLVERALTMLASVNSARNPTRSVRRSPRPAITGVRGATIAASTPVMVSDIPASPVFTRRSAAIDGRSPTGIISAVTTVNVDSATASTGAHRKTGTGDGVEGAAGSIR</sequence>
<gene>
    <name evidence="2" type="ORF">HNR14_001141</name>
</gene>
<evidence type="ECO:0000256" key="1">
    <source>
        <dbReference type="SAM" id="MobiDB-lite"/>
    </source>
</evidence>
<feature type="region of interest" description="Disordered" evidence="1">
    <location>
        <begin position="94"/>
        <end position="117"/>
    </location>
</feature>
<dbReference type="Proteomes" id="UP000521075">
    <property type="component" value="Unassembled WGS sequence"/>
</dbReference>
<name>A0A853DT71_9MICO</name>
<keyword evidence="3" id="KW-1185">Reference proteome</keyword>
<proteinExistence type="predicted"/>
<comment type="caution">
    <text evidence="2">The sequence shown here is derived from an EMBL/GenBank/DDBJ whole genome shotgun (WGS) entry which is preliminary data.</text>
</comment>
<accession>A0A853DT71</accession>
<dbReference type="AlphaFoldDB" id="A0A853DT71"/>
<organism evidence="2 3">
    <name type="scientific">Leifsonia naganoensis</name>
    <dbReference type="NCBI Taxonomy" id="150025"/>
    <lineage>
        <taxon>Bacteria</taxon>
        <taxon>Bacillati</taxon>
        <taxon>Actinomycetota</taxon>
        <taxon>Actinomycetes</taxon>
        <taxon>Micrococcales</taxon>
        <taxon>Microbacteriaceae</taxon>
        <taxon>Leifsonia</taxon>
    </lineage>
</organism>
<evidence type="ECO:0000313" key="2">
    <source>
        <dbReference type="EMBL" id="NYK09260.1"/>
    </source>
</evidence>